<accession>A0ACC0YRM9</accession>
<keyword evidence="2" id="KW-1185">Reference proteome</keyword>
<dbReference type="Proteomes" id="UP001163603">
    <property type="component" value="Chromosome 5"/>
</dbReference>
<evidence type="ECO:0000313" key="2">
    <source>
        <dbReference type="Proteomes" id="UP001163603"/>
    </source>
</evidence>
<reference evidence="2" key="1">
    <citation type="journal article" date="2023" name="G3 (Bethesda)">
        <title>Genome assembly and association tests identify interacting loci associated with vigor, precocity, and sex in interspecific pistachio rootstocks.</title>
        <authorList>
            <person name="Palmer W."/>
            <person name="Jacygrad E."/>
            <person name="Sagayaradj S."/>
            <person name="Cavanaugh K."/>
            <person name="Han R."/>
            <person name="Bertier L."/>
            <person name="Beede B."/>
            <person name="Kafkas S."/>
            <person name="Golino D."/>
            <person name="Preece J."/>
            <person name="Michelmore R."/>
        </authorList>
    </citation>
    <scope>NUCLEOTIDE SEQUENCE [LARGE SCALE GENOMIC DNA]</scope>
</reference>
<evidence type="ECO:0000313" key="1">
    <source>
        <dbReference type="EMBL" id="KAJ0039916.1"/>
    </source>
</evidence>
<proteinExistence type="predicted"/>
<sequence length="702" mass="78504">MASKASPSASASKSEPLKESSMTKSQDKTTSHKEILSVIDSLKKQLTADHCVSIKTRVEENRQKLAGITNHIYRLSLERRNHLISNITNSVDLLTRRQRDAFGVQSGIDASDGDRDSHSSQEDGHASTAIQGSTNPSKNVVRPIKLVEVKRLPPYTTWIFLDRNQRMTEDQSVVGRRRIYYDQNGGEALICSDSEEEAIEEEEEKRDFVDSEDFILSMTVKEVGLSDTVLESLAQCFSRSPSEVKARYEILVKEENAVGGSNDGNEVPNMSFVGKDLEAALDSFDNLFCRRCLVFDCRLHGCSQDLVFPADKQPPSYHLVEDNVPCGPHCYRSVLKSERNAAVSSPLKVNIEERSVSSSDCAGAQTSSRKKSSVLSARRRVKSYQSESASSNAKNISESSDSEVGPKQDTTSTHRSSPSKTKVVGKYGIRKRNSKRVAERVLVCMQKRQKKMAAFDSDSTVSGVPPPSDMKLRSYSRRENEDANSSSHKNVKSPNSGRTRKKGVQDSRNSVQGEVPIVLSSEMTTDPPATSSNSTFRKEEYVDENICKRELSDDKSWKAIEKGLFDKGVEIFGRNSCLIARNLLNGLRTCWEVFQYLTSSENKLFGEGDAANSLLEGYSKFDLNGNMGNNEVRRRSRFLRRRGRVRRLKYTWKSAAYHSIRKRITERKDQPCRQYNPCGCQTACGKQCACLLNGTCCEKYCG</sequence>
<protein>
    <submittedName>
        <fullName evidence="1">Uncharacterized protein</fullName>
    </submittedName>
</protein>
<comment type="caution">
    <text evidence="1">The sequence shown here is derived from an EMBL/GenBank/DDBJ whole genome shotgun (WGS) entry which is preliminary data.</text>
</comment>
<dbReference type="EMBL" id="CM047740">
    <property type="protein sequence ID" value="KAJ0039916.1"/>
    <property type="molecule type" value="Genomic_DNA"/>
</dbReference>
<name>A0ACC0YRM9_9ROSI</name>
<organism evidence="1 2">
    <name type="scientific">Pistacia integerrima</name>
    <dbReference type="NCBI Taxonomy" id="434235"/>
    <lineage>
        <taxon>Eukaryota</taxon>
        <taxon>Viridiplantae</taxon>
        <taxon>Streptophyta</taxon>
        <taxon>Embryophyta</taxon>
        <taxon>Tracheophyta</taxon>
        <taxon>Spermatophyta</taxon>
        <taxon>Magnoliopsida</taxon>
        <taxon>eudicotyledons</taxon>
        <taxon>Gunneridae</taxon>
        <taxon>Pentapetalae</taxon>
        <taxon>rosids</taxon>
        <taxon>malvids</taxon>
        <taxon>Sapindales</taxon>
        <taxon>Anacardiaceae</taxon>
        <taxon>Pistacia</taxon>
    </lineage>
</organism>
<gene>
    <name evidence="1" type="ORF">Pint_28012</name>
</gene>